<dbReference type="Proteomes" id="UP000606653">
    <property type="component" value="Unassembled WGS sequence"/>
</dbReference>
<reference evidence="3" key="1">
    <citation type="journal article" date="2019" name="Int. J. Syst. Evol. Microbiol.">
        <title>The Global Catalogue of Microorganisms (GCM) 10K type strain sequencing project: providing services to taxonomists for standard genome sequencing and annotation.</title>
        <authorList>
            <consortium name="The Broad Institute Genomics Platform"/>
            <consortium name="The Broad Institute Genome Sequencing Center for Infectious Disease"/>
            <person name="Wu L."/>
            <person name="Ma J."/>
        </authorList>
    </citation>
    <scope>NUCLEOTIDE SEQUENCE [LARGE SCALE GENOMIC DNA]</scope>
    <source>
        <strain evidence="3">CGMCC 1.6964</strain>
    </source>
</reference>
<evidence type="ECO:0000313" key="2">
    <source>
        <dbReference type="EMBL" id="GGO01894.1"/>
    </source>
</evidence>
<gene>
    <name evidence="2" type="ORF">GCM10010969_24660</name>
</gene>
<protein>
    <recommendedName>
        <fullName evidence="1">YhfM-like domain-containing protein</fullName>
    </recommendedName>
</protein>
<dbReference type="Pfam" id="PF26353">
    <property type="entry name" value="YhfM"/>
    <property type="match status" value="1"/>
</dbReference>
<accession>A0ABQ2L496</accession>
<organism evidence="2 3">
    <name type="scientific">Saccharibacillus kuerlensis</name>
    <dbReference type="NCBI Taxonomy" id="459527"/>
    <lineage>
        <taxon>Bacteria</taxon>
        <taxon>Bacillati</taxon>
        <taxon>Bacillota</taxon>
        <taxon>Bacilli</taxon>
        <taxon>Bacillales</taxon>
        <taxon>Paenibacillaceae</taxon>
        <taxon>Saccharibacillus</taxon>
    </lineage>
</organism>
<sequence>MKILLRAVAIMGCVLIFSGCSDRKPEGLPSGGAEQKTNVEQIVEEMQKWEITEINIFKSESHGSIGGTLLKKLSNAEEFSVVLQSLSTANQMLGIADTAIPDYDFVIVLDQKDSFAFHYWLDADDRQGMLADVNDTGILYTLSQNSVQDLLQLIE</sequence>
<evidence type="ECO:0000259" key="1">
    <source>
        <dbReference type="Pfam" id="PF26353"/>
    </source>
</evidence>
<comment type="caution">
    <text evidence="2">The sequence shown here is derived from an EMBL/GenBank/DDBJ whole genome shotgun (WGS) entry which is preliminary data.</text>
</comment>
<feature type="domain" description="YhfM-like" evidence="1">
    <location>
        <begin position="65"/>
        <end position="154"/>
    </location>
</feature>
<keyword evidence="3" id="KW-1185">Reference proteome</keyword>
<dbReference type="PROSITE" id="PS51257">
    <property type="entry name" value="PROKAR_LIPOPROTEIN"/>
    <property type="match status" value="1"/>
</dbReference>
<proteinExistence type="predicted"/>
<dbReference type="RefSeq" id="WP_018976279.1">
    <property type="nucleotide sequence ID" value="NZ_BMLN01000006.1"/>
</dbReference>
<dbReference type="EMBL" id="BMLN01000006">
    <property type="protein sequence ID" value="GGO01894.1"/>
    <property type="molecule type" value="Genomic_DNA"/>
</dbReference>
<dbReference type="InterPro" id="IPR058780">
    <property type="entry name" value="YhfM-like_dom"/>
</dbReference>
<evidence type="ECO:0000313" key="3">
    <source>
        <dbReference type="Proteomes" id="UP000606653"/>
    </source>
</evidence>
<name>A0ABQ2L496_9BACL</name>